<dbReference type="Gene3D" id="3.40.50.150">
    <property type="entry name" value="Vaccinia Virus protein VP39"/>
    <property type="match status" value="1"/>
</dbReference>
<protein>
    <submittedName>
        <fullName evidence="1">Protein-L-isoaspartate(D-aspartate) O-methyltransferase</fullName>
    </submittedName>
</protein>
<dbReference type="CDD" id="cd02440">
    <property type="entry name" value="AdoMet_MTases"/>
    <property type="match status" value="1"/>
</dbReference>
<dbReference type="EMBL" id="LGUT01004377">
    <property type="protein sequence ID" value="KOG52052.1"/>
    <property type="molecule type" value="Genomic_DNA"/>
</dbReference>
<feature type="non-terminal residue" evidence="1">
    <location>
        <position position="158"/>
    </location>
</feature>
<evidence type="ECO:0000313" key="1">
    <source>
        <dbReference type="EMBL" id="KOG52052.1"/>
    </source>
</evidence>
<reference evidence="1 2" key="1">
    <citation type="submission" date="2015-07" db="EMBL/GenBank/DDBJ databases">
        <authorList>
            <person name="Ju K.-S."/>
            <person name="Doroghazi J.R."/>
            <person name="Metcalf W.W."/>
        </authorList>
    </citation>
    <scope>NUCLEOTIDE SEQUENCE [LARGE SCALE GENOMIC DNA]</scope>
    <source>
        <strain evidence="1 2">NRRL B-3589</strain>
    </source>
</reference>
<dbReference type="InterPro" id="IPR029063">
    <property type="entry name" value="SAM-dependent_MTases_sf"/>
</dbReference>
<dbReference type="Pfam" id="PF01135">
    <property type="entry name" value="PCMT"/>
    <property type="match status" value="1"/>
</dbReference>
<proteinExistence type="predicted"/>
<name>A0ABR5ISD1_9ACTN</name>
<sequence>MDAAGLRARCAADIEARGDGAYFSGQPWLREAFLAVPREEFVPERVWWAHPRTDGLYHVIDRADRPRAWLKAVYLPLAALITQIADGRIRPEDGPTARADFTSSLSCPAVVVDMLHHLDLRPGDRVLEVGTGSGYNTALLTRRAGRVVSVEIDPRLAA</sequence>
<gene>
    <name evidence="1" type="ORF">ADK38_44355</name>
</gene>
<organism evidence="1 2">
    <name type="scientific">Streptomyces varsoviensis</name>
    <dbReference type="NCBI Taxonomy" id="67373"/>
    <lineage>
        <taxon>Bacteria</taxon>
        <taxon>Bacillati</taxon>
        <taxon>Actinomycetota</taxon>
        <taxon>Actinomycetes</taxon>
        <taxon>Kitasatosporales</taxon>
        <taxon>Streptomycetaceae</taxon>
        <taxon>Streptomyces</taxon>
    </lineage>
</organism>
<comment type="caution">
    <text evidence="1">The sequence shown here is derived from an EMBL/GenBank/DDBJ whole genome shotgun (WGS) entry which is preliminary data.</text>
</comment>
<dbReference type="Proteomes" id="UP000037020">
    <property type="component" value="Unassembled WGS sequence"/>
</dbReference>
<keyword evidence="2" id="KW-1185">Reference proteome</keyword>
<dbReference type="SUPFAM" id="SSF53335">
    <property type="entry name" value="S-adenosyl-L-methionine-dependent methyltransferases"/>
    <property type="match status" value="1"/>
</dbReference>
<accession>A0ABR5ISD1</accession>
<evidence type="ECO:0000313" key="2">
    <source>
        <dbReference type="Proteomes" id="UP000037020"/>
    </source>
</evidence>